<proteinExistence type="predicted"/>
<accession>A0ABU8B0B4</accession>
<dbReference type="RefSeq" id="WP_334661506.1">
    <property type="nucleotide sequence ID" value="NZ_JARULZ010000002.1"/>
</dbReference>
<keyword evidence="2" id="KW-1185">Reference proteome</keyword>
<dbReference type="EMBL" id="JARULZ010000002">
    <property type="protein sequence ID" value="MEH0638885.1"/>
    <property type="molecule type" value="Genomic_DNA"/>
</dbReference>
<evidence type="ECO:0000313" key="2">
    <source>
        <dbReference type="Proteomes" id="UP001310290"/>
    </source>
</evidence>
<protein>
    <submittedName>
        <fullName evidence="1">Uncharacterized protein</fullName>
    </submittedName>
</protein>
<gene>
    <name evidence="1" type="ORF">QBA35_37605</name>
</gene>
<dbReference type="Proteomes" id="UP001310290">
    <property type="component" value="Unassembled WGS sequence"/>
</dbReference>
<evidence type="ECO:0000313" key="1">
    <source>
        <dbReference type="EMBL" id="MEH0638885.1"/>
    </source>
</evidence>
<comment type="caution">
    <text evidence="1">The sequence shown here is derived from an EMBL/GenBank/DDBJ whole genome shotgun (WGS) entry which is preliminary data.</text>
</comment>
<reference evidence="1" key="1">
    <citation type="submission" date="2023-04" db="EMBL/GenBank/DDBJ databases">
        <title>Genomic diversity of scab-causing Streptomyces spp. in the province of Quebec, Canada.</title>
        <authorList>
            <person name="Biessy A."/>
            <person name="Cadieux M."/>
            <person name="Ciotola M."/>
            <person name="Filion M."/>
        </authorList>
    </citation>
    <scope>NUCLEOTIDE SEQUENCE</scope>
    <source>
        <strain evidence="1">B21-115</strain>
    </source>
</reference>
<organism evidence="1 2">
    <name type="scientific">Streptomyces bottropensis</name>
    <dbReference type="NCBI Taxonomy" id="42235"/>
    <lineage>
        <taxon>Bacteria</taxon>
        <taxon>Bacillati</taxon>
        <taxon>Actinomycetota</taxon>
        <taxon>Actinomycetes</taxon>
        <taxon>Kitasatosporales</taxon>
        <taxon>Streptomycetaceae</taxon>
        <taxon>Streptomyces</taxon>
    </lineage>
</organism>
<name>A0ABU8B0B4_9ACTN</name>
<sequence length="124" mass="14206">MPQTWWMHRSGRLFSSGPLRDHLHKNLQEITRAVDAWDPEKLLMTPESDIIEELTNDFRIVVPTLDREAVGIEPLKQGYGVVERLGDSFRVAQNSVTLLIPYTGHRSIFTLQPNPHMAPAHRGR</sequence>